<feature type="compositionally biased region" description="Basic and acidic residues" evidence="1">
    <location>
        <begin position="46"/>
        <end position="75"/>
    </location>
</feature>
<sequence>MIYKGRSRLISFRYLRNSLAAISKEERVNFSKPLDWAGITTKKKDKVKEESGDTDSDIKQQETGSGEKEEPDRPKSTVSFLISKIVVSAAQKVEVQEADVKKMRTIFTRVRIFYYLMFLDTQEFSSNQCGHWLCEKQKSSNDRRSEDTPL</sequence>
<feature type="region of interest" description="Disordered" evidence="1">
    <location>
        <begin position="43"/>
        <end position="76"/>
    </location>
</feature>
<accession>A0A016SKG1</accession>
<dbReference type="OrthoDB" id="194358at2759"/>
<dbReference type="Proteomes" id="UP000024635">
    <property type="component" value="Unassembled WGS sequence"/>
</dbReference>
<proteinExistence type="predicted"/>
<dbReference type="AlphaFoldDB" id="A0A016SKG1"/>
<gene>
    <name evidence="2" type="primary">Acey_s0210.g2123</name>
    <name evidence="2" type="ORF">Y032_0210g2123</name>
</gene>
<name>A0A016SKG1_9BILA</name>
<protein>
    <submittedName>
        <fullName evidence="2">Uncharacterized protein</fullName>
    </submittedName>
</protein>
<dbReference type="EMBL" id="JARK01001546">
    <property type="protein sequence ID" value="EYB91090.1"/>
    <property type="molecule type" value="Genomic_DNA"/>
</dbReference>
<evidence type="ECO:0000313" key="2">
    <source>
        <dbReference type="EMBL" id="EYB91090.1"/>
    </source>
</evidence>
<keyword evidence="3" id="KW-1185">Reference proteome</keyword>
<organism evidence="2 3">
    <name type="scientific">Ancylostoma ceylanicum</name>
    <dbReference type="NCBI Taxonomy" id="53326"/>
    <lineage>
        <taxon>Eukaryota</taxon>
        <taxon>Metazoa</taxon>
        <taxon>Ecdysozoa</taxon>
        <taxon>Nematoda</taxon>
        <taxon>Chromadorea</taxon>
        <taxon>Rhabditida</taxon>
        <taxon>Rhabditina</taxon>
        <taxon>Rhabditomorpha</taxon>
        <taxon>Strongyloidea</taxon>
        <taxon>Ancylostomatidae</taxon>
        <taxon>Ancylostomatinae</taxon>
        <taxon>Ancylostoma</taxon>
    </lineage>
</organism>
<reference evidence="3" key="1">
    <citation type="journal article" date="2015" name="Nat. Genet.">
        <title>The genome and transcriptome of the zoonotic hookworm Ancylostoma ceylanicum identify infection-specific gene families.</title>
        <authorList>
            <person name="Schwarz E.M."/>
            <person name="Hu Y."/>
            <person name="Antoshechkin I."/>
            <person name="Miller M.M."/>
            <person name="Sternberg P.W."/>
            <person name="Aroian R.V."/>
        </authorList>
    </citation>
    <scope>NUCLEOTIDE SEQUENCE</scope>
    <source>
        <strain evidence="3">HY135</strain>
    </source>
</reference>
<comment type="caution">
    <text evidence="2">The sequence shown here is derived from an EMBL/GenBank/DDBJ whole genome shotgun (WGS) entry which is preliminary data.</text>
</comment>
<evidence type="ECO:0000256" key="1">
    <source>
        <dbReference type="SAM" id="MobiDB-lite"/>
    </source>
</evidence>
<evidence type="ECO:0000313" key="3">
    <source>
        <dbReference type="Proteomes" id="UP000024635"/>
    </source>
</evidence>